<dbReference type="EMBL" id="QRLF01000005">
    <property type="protein sequence ID" value="RHI94773.1"/>
    <property type="molecule type" value="Genomic_DNA"/>
</dbReference>
<evidence type="ECO:0000313" key="2">
    <source>
        <dbReference type="EMBL" id="RHI94773.1"/>
    </source>
</evidence>
<gene>
    <name evidence="2" type="ORF">DW150_04030</name>
</gene>
<protein>
    <recommendedName>
        <fullName evidence="4">Lipoprotein</fullName>
    </recommendedName>
</protein>
<organism evidence="2 3">
    <name type="scientific">Phocaeicola vulgatus</name>
    <name type="common">Bacteroides vulgatus</name>
    <dbReference type="NCBI Taxonomy" id="821"/>
    <lineage>
        <taxon>Bacteria</taxon>
        <taxon>Pseudomonadati</taxon>
        <taxon>Bacteroidota</taxon>
        <taxon>Bacteroidia</taxon>
        <taxon>Bacteroidales</taxon>
        <taxon>Bacteroidaceae</taxon>
        <taxon>Phocaeicola</taxon>
    </lineage>
</organism>
<feature type="signal peptide" evidence="1">
    <location>
        <begin position="1"/>
        <end position="27"/>
    </location>
</feature>
<evidence type="ECO:0000313" key="3">
    <source>
        <dbReference type="Proteomes" id="UP000285777"/>
    </source>
</evidence>
<accession>A0A415BV59</accession>
<dbReference type="Proteomes" id="UP000285777">
    <property type="component" value="Unassembled WGS sequence"/>
</dbReference>
<sequence length="161" mass="18279">MNMKKKMTVHRLLSGALVLLGFTSCSNDETGEIWCEYGTPYSKFLMKGTVISDKDEPLKGIQVIVRQGWNNDVFPADTIYTDEKGVFETEELKIGGINDQKVYFNDIDGEENGGAFKPDSIFIKDMNKKKLEEGDHWYTGKFEFSTKDPVKLSKKEENTEG</sequence>
<dbReference type="PROSITE" id="PS51257">
    <property type="entry name" value="PROKAR_LIPOPROTEIN"/>
    <property type="match status" value="1"/>
</dbReference>
<dbReference type="NCBIfam" id="TIGR04134">
    <property type="entry name" value="lipo_with_rSAM"/>
    <property type="match status" value="1"/>
</dbReference>
<evidence type="ECO:0008006" key="4">
    <source>
        <dbReference type="Google" id="ProtNLM"/>
    </source>
</evidence>
<feature type="chain" id="PRO_5019359323" description="Lipoprotein" evidence="1">
    <location>
        <begin position="28"/>
        <end position="161"/>
    </location>
</feature>
<keyword evidence="1" id="KW-0732">Signal</keyword>
<proteinExistence type="predicted"/>
<comment type="caution">
    <text evidence="2">The sequence shown here is derived from an EMBL/GenBank/DDBJ whole genome shotgun (WGS) entry which is preliminary data.</text>
</comment>
<dbReference type="AlphaFoldDB" id="A0A415BV59"/>
<reference evidence="2 3" key="1">
    <citation type="submission" date="2018-08" db="EMBL/GenBank/DDBJ databases">
        <title>A genome reference for cultivated species of the human gut microbiota.</title>
        <authorList>
            <person name="Zou Y."/>
            <person name="Xue W."/>
            <person name="Luo G."/>
        </authorList>
    </citation>
    <scope>NUCLEOTIDE SEQUENCE [LARGE SCALE GENOMIC DNA]</scope>
    <source>
        <strain evidence="2 3">AM13-21</strain>
    </source>
</reference>
<name>A0A415BV59_PHOVU</name>
<evidence type="ECO:0000256" key="1">
    <source>
        <dbReference type="SAM" id="SignalP"/>
    </source>
</evidence>
<dbReference type="InterPro" id="IPR026403">
    <property type="entry name" value="Lipo_with_rSAM"/>
</dbReference>